<organism evidence="3">
    <name type="scientific">Oryza brachyantha</name>
    <name type="common">malo sina</name>
    <dbReference type="NCBI Taxonomy" id="4533"/>
    <lineage>
        <taxon>Eukaryota</taxon>
        <taxon>Viridiplantae</taxon>
        <taxon>Streptophyta</taxon>
        <taxon>Embryophyta</taxon>
        <taxon>Tracheophyta</taxon>
        <taxon>Spermatophyta</taxon>
        <taxon>Magnoliopsida</taxon>
        <taxon>Liliopsida</taxon>
        <taxon>Poales</taxon>
        <taxon>Poaceae</taxon>
        <taxon>BOP clade</taxon>
        <taxon>Oryzoideae</taxon>
        <taxon>Oryzeae</taxon>
        <taxon>Oryzinae</taxon>
        <taxon>Oryza</taxon>
    </lineage>
</organism>
<dbReference type="Gramene" id="OB05G12440.1">
    <property type="protein sequence ID" value="OB05G12440.1"/>
    <property type="gene ID" value="OB05G12440"/>
</dbReference>
<dbReference type="Proteomes" id="UP000006038">
    <property type="component" value="Chromosome 5"/>
</dbReference>
<name>J3M3S0_ORYBR</name>
<accession>J3M3S0</accession>
<feature type="compositionally biased region" description="Basic residues" evidence="1">
    <location>
        <begin position="132"/>
        <end position="151"/>
    </location>
</feature>
<feature type="region of interest" description="Disordered" evidence="1">
    <location>
        <begin position="109"/>
        <end position="169"/>
    </location>
</feature>
<evidence type="ECO:0000256" key="1">
    <source>
        <dbReference type="SAM" id="MobiDB-lite"/>
    </source>
</evidence>
<sequence length="169" mass="20201">MRFYVCVWIFICIIYLHHEGNVERVDAGRRLRQHLLLGDRHRVVEQPPLLQAARRRRLHEPRPLAGARHPRLAAAAVHEPPGERVVLHQRLPQRLPDHHPRRRLTTIAAPGLEHVQRPHQVAQPGDAVDHRQRQRLRRRRRRRRHQRAARPRPRESHRREPPWIARSLS</sequence>
<dbReference type="EnsemblPlants" id="OB05G12440.1">
    <property type="protein sequence ID" value="OB05G12440.1"/>
    <property type="gene ID" value="OB05G12440"/>
</dbReference>
<dbReference type="AlphaFoldDB" id="J3M3S0"/>
<proteinExistence type="predicted"/>
<reference evidence="3" key="1">
    <citation type="journal article" date="2013" name="Nat. Commun.">
        <title>Whole-genome sequencing of Oryza brachyantha reveals mechanisms underlying Oryza genome evolution.</title>
        <authorList>
            <person name="Chen J."/>
            <person name="Huang Q."/>
            <person name="Gao D."/>
            <person name="Wang J."/>
            <person name="Lang Y."/>
            <person name="Liu T."/>
            <person name="Li B."/>
            <person name="Bai Z."/>
            <person name="Luis Goicoechea J."/>
            <person name="Liang C."/>
            <person name="Chen C."/>
            <person name="Zhang W."/>
            <person name="Sun S."/>
            <person name="Liao Y."/>
            <person name="Zhang X."/>
            <person name="Yang L."/>
            <person name="Song C."/>
            <person name="Wang M."/>
            <person name="Shi J."/>
            <person name="Liu G."/>
            <person name="Liu J."/>
            <person name="Zhou H."/>
            <person name="Zhou W."/>
            <person name="Yu Q."/>
            <person name="An N."/>
            <person name="Chen Y."/>
            <person name="Cai Q."/>
            <person name="Wang B."/>
            <person name="Liu B."/>
            <person name="Min J."/>
            <person name="Huang Y."/>
            <person name="Wu H."/>
            <person name="Li Z."/>
            <person name="Zhang Y."/>
            <person name="Yin Y."/>
            <person name="Song W."/>
            <person name="Jiang J."/>
            <person name="Jackson S.A."/>
            <person name="Wing R.A."/>
            <person name="Wang J."/>
            <person name="Chen M."/>
        </authorList>
    </citation>
    <scope>NUCLEOTIDE SEQUENCE [LARGE SCALE GENOMIC DNA]</scope>
    <source>
        <strain evidence="3">cv. IRGC 101232</strain>
    </source>
</reference>
<feature type="compositionally biased region" description="Basic and acidic residues" evidence="1">
    <location>
        <begin position="152"/>
        <end position="161"/>
    </location>
</feature>
<dbReference type="HOGENOM" id="CLU_1580949_0_0_1"/>
<protein>
    <submittedName>
        <fullName evidence="3">Uncharacterized protein</fullName>
    </submittedName>
</protein>
<keyword evidence="2" id="KW-0732">Signal</keyword>
<evidence type="ECO:0000256" key="2">
    <source>
        <dbReference type="SAM" id="SignalP"/>
    </source>
</evidence>
<keyword evidence="4" id="KW-1185">Reference proteome</keyword>
<evidence type="ECO:0000313" key="3">
    <source>
        <dbReference type="EnsemblPlants" id="OB05G12440.1"/>
    </source>
</evidence>
<evidence type="ECO:0000313" key="4">
    <source>
        <dbReference type="Proteomes" id="UP000006038"/>
    </source>
</evidence>
<feature type="chain" id="PRO_5003774279" evidence="2">
    <location>
        <begin position="19"/>
        <end position="169"/>
    </location>
</feature>
<feature type="signal peptide" evidence="2">
    <location>
        <begin position="1"/>
        <end position="18"/>
    </location>
</feature>
<reference evidence="3" key="2">
    <citation type="submission" date="2013-04" db="UniProtKB">
        <authorList>
            <consortium name="EnsemblPlants"/>
        </authorList>
    </citation>
    <scope>IDENTIFICATION</scope>
</reference>